<dbReference type="RefSeq" id="WP_343824047.1">
    <property type="nucleotide sequence ID" value="NZ_BAAACI010000001.1"/>
</dbReference>
<keyword evidence="1" id="KW-1188">Viral release from host cell</keyword>
<feature type="domain" description="Terminase large subunit gp17-like C-terminal" evidence="2">
    <location>
        <begin position="402"/>
        <end position="551"/>
    </location>
</feature>
<evidence type="ECO:0000313" key="3">
    <source>
        <dbReference type="EMBL" id="GAA0768625.1"/>
    </source>
</evidence>
<dbReference type="Gene3D" id="3.30.420.240">
    <property type="match status" value="1"/>
</dbReference>
<dbReference type="EMBL" id="BAAACI010000001">
    <property type="protein sequence ID" value="GAA0768625.1"/>
    <property type="molecule type" value="Genomic_DNA"/>
</dbReference>
<reference evidence="4" key="1">
    <citation type="journal article" date="2019" name="Int. J. Syst. Evol. Microbiol.">
        <title>The Global Catalogue of Microorganisms (GCM) 10K type strain sequencing project: providing services to taxonomists for standard genome sequencing and annotation.</title>
        <authorList>
            <consortium name="The Broad Institute Genomics Platform"/>
            <consortium name="The Broad Institute Genome Sequencing Center for Infectious Disease"/>
            <person name="Wu L."/>
            <person name="Ma J."/>
        </authorList>
    </citation>
    <scope>NUCLEOTIDE SEQUENCE [LARGE SCALE GENOMIC DNA]</scope>
    <source>
        <strain evidence="4">JCM 1417</strain>
    </source>
</reference>
<dbReference type="Gene3D" id="3.40.50.300">
    <property type="entry name" value="P-loop containing nucleotide triphosphate hydrolases"/>
    <property type="match status" value="1"/>
</dbReference>
<accession>A0ABP3VX60</accession>
<proteinExistence type="predicted"/>
<dbReference type="InterPro" id="IPR027417">
    <property type="entry name" value="P-loop_NTPase"/>
</dbReference>
<protein>
    <recommendedName>
        <fullName evidence="2">Terminase large subunit gp17-like C-terminal domain-containing protein</fullName>
    </recommendedName>
</protein>
<evidence type="ECO:0000259" key="2">
    <source>
        <dbReference type="Pfam" id="PF17289"/>
    </source>
</evidence>
<sequence length="576" mass="67689">MIYYDDKEFETESKFEVYLLKKYLTKKYNNEDAIALLEKNRNNLDEVANLLGKKDIAFFCEYYLSDIFIVKDTNEARQLSSSHYEMWELANDTFIGDKYDKVNIICPRGFAKTTIFDLAISVWLICYKKSKFTLLGAKKDDDAIQFVDSIKKVFKENIKIIDNFGLLINNRKFKVNANEIEFTNGVYIRAIGSASSVRGANWKGIRPTVVIADDYQDEKDILTDDAREKKYNRWTKEIEQVGDKAVYRKGEKIKSATKIISIGTVLHIDCLMSRLSRNKDYFTMLKRAIIINDDKTVDDIFESDLWLNCKKLYFNDKDENSKETAKQFYINHKVKMKFPVLWEEKWDCFNDLAIPYWENRMSFMSELMNDASSIGEKWFKSVREESEDYFKDIFYNKTMLCVDPASTTKKKSDYTAMVIGSTSSTGFNYIRDIVMQKFEFNQYCKKVVELLENHEDITHIYIEKNTFQGADVTKIKELISENPKLRNRRFEWINEMQRKNKDEKISTIVDQVNNGQIIFNKDCEDSKDAIKQILDFQGQQYSVHDDFVDVVAECVNRLKEIKTISKITLLHRSCLF</sequence>
<evidence type="ECO:0000256" key="1">
    <source>
        <dbReference type="ARBA" id="ARBA00022612"/>
    </source>
</evidence>
<dbReference type="InterPro" id="IPR035421">
    <property type="entry name" value="Terminase_6C"/>
</dbReference>
<evidence type="ECO:0000313" key="4">
    <source>
        <dbReference type="Proteomes" id="UP001501047"/>
    </source>
</evidence>
<organism evidence="3 4">
    <name type="scientific">Clostridium subterminale</name>
    <dbReference type="NCBI Taxonomy" id="1550"/>
    <lineage>
        <taxon>Bacteria</taxon>
        <taxon>Bacillati</taxon>
        <taxon>Bacillota</taxon>
        <taxon>Clostridia</taxon>
        <taxon>Eubacteriales</taxon>
        <taxon>Clostridiaceae</taxon>
        <taxon>Clostridium</taxon>
    </lineage>
</organism>
<dbReference type="Pfam" id="PF17289">
    <property type="entry name" value="Terminase_6C"/>
    <property type="match status" value="1"/>
</dbReference>
<comment type="caution">
    <text evidence="3">The sequence shown here is derived from an EMBL/GenBank/DDBJ whole genome shotgun (WGS) entry which is preliminary data.</text>
</comment>
<dbReference type="Proteomes" id="UP001501047">
    <property type="component" value="Unassembled WGS sequence"/>
</dbReference>
<gene>
    <name evidence="3" type="ORF">GCM10008908_09200</name>
</gene>
<keyword evidence="4" id="KW-1185">Reference proteome</keyword>
<name>A0ABP3VX60_CLOSU</name>